<evidence type="ECO:0000256" key="1">
    <source>
        <dbReference type="SAM" id="Phobius"/>
    </source>
</evidence>
<feature type="transmembrane region" description="Helical" evidence="1">
    <location>
        <begin position="14"/>
        <end position="37"/>
    </location>
</feature>
<gene>
    <name evidence="2" type="ORF">LCGC14_1716220</name>
</gene>
<keyword evidence="1" id="KW-1133">Transmembrane helix</keyword>
<accession>A0A0F9HDI7</accession>
<dbReference type="AlphaFoldDB" id="A0A0F9HDI7"/>
<organism evidence="2">
    <name type="scientific">marine sediment metagenome</name>
    <dbReference type="NCBI Taxonomy" id="412755"/>
    <lineage>
        <taxon>unclassified sequences</taxon>
        <taxon>metagenomes</taxon>
        <taxon>ecological metagenomes</taxon>
    </lineage>
</organism>
<sequence length="65" mass="7389">MKPLTHIFKGISHILLRLFIGIILLIMLLGTSFTLSYNPERTIASWKDKIIPVLKVAKTVKDLMP</sequence>
<protein>
    <submittedName>
        <fullName evidence="2">Uncharacterized protein</fullName>
    </submittedName>
</protein>
<dbReference type="EMBL" id="LAZR01015378">
    <property type="protein sequence ID" value="KKM13441.1"/>
    <property type="molecule type" value="Genomic_DNA"/>
</dbReference>
<comment type="caution">
    <text evidence="2">The sequence shown here is derived from an EMBL/GenBank/DDBJ whole genome shotgun (WGS) entry which is preliminary data.</text>
</comment>
<evidence type="ECO:0000313" key="2">
    <source>
        <dbReference type="EMBL" id="KKM13441.1"/>
    </source>
</evidence>
<keyword evidence="1" id="KW-0472">Membrane</keyword>
<name>A0A0F9HDI7_9ZZZZ</name>
<reference evidence="2" key="1">
    <citation type="journal article" date="2015" name="Nature">
        <title>Complex archaea that bridge the gap between prokaryotes and eukaryotes.</title>
        <authorList>
            <person name="Spang A."/>
            <person name="Saw J.H."/>
            <person name="Jorgensen S.L."/>
            <person name="Zaremba-Niedzwiedzka K."/>
            <person name="Martijn J."/>
            <person name="Lind A.E."/>
            <person name="van Eijk R."/>
            <person name="Schleper C."/>
            <person name="Guy L."/>
            <person name="Ettema T.J."/>
        </authorList>
    </citation>
    <scope>NUCLEOTIDE SEQUENCE</scope>
</reference>
<keyword evidence="1" id="KW-0812">Transmembrane</keyword>
<proteinExistence type="predicted"/>